<feature type="non-terminal residue" evidence="2">
    <location>
        <position position="97"/>
    </location>
</feature>
<dbReference type="Proteomes" id="UP000437575">
    <property type="component" value="Unassembled WGS sequence"/>
</dbReference>
<name>A0A6A8LQ69_9LACO</name>
<dbReference type="Gene3D" id="2.70.98.60">
    <property type="entry name" value="alpha-galactosidase from lactobacil brevis"/>
    <property type="match status" value="1"/>
</dbReference>
<dbReference type="AlphaFoldDB" id="A0A6A8LQ69"/>
<dbReference type="InterPro" id="IPR038417">
    <property type="entry name" value="Alpga-gal_N_sf"/>
</dbReference>
<dbReference type="EMBL" id="WKKZ01000522">
    <property type="protein sequence ID" value="MSE05988.1"/>
    <property type="molecule type" value="Genomic_DNA"/>
</dbReference>
<reference evidence="2 3" key="1">
    <citation type="submission" date="2019-11" db="EMBL/GenBank/DDBJ databases">
        <title>Draft Genome Sequence of Plant Growth-Promoting Rhizosphere-Associated Bacteria.</title>
        <authorList>
            <person name="Vasilyev I.Y."/>
            <person name="Radchenko V."/>
            <person name="Ilnitskaya E.V."/>
        </authorList>
    </citation>
    <scope>NUCLEOTIDE SEQUENCE [LARGE SCALE GENOMIC DNA]</scope>
    <source>
        <strain evidence="2 3">VRA_1sq_f</strain>
    </source>
</reference>
<organism evidence="2 3">
    <name type="scientific">Ligilactobacillus salivarius</name>
    <dbReference type="NCBI Taxonomy" id="1624"/>
    <lineage>
        <taxon>Bacteria</taxon>
        <taxon>Bacillati</taxon>
        <taxon>Bacillota</taxon>
        <taxon>Bacilli</taxon>
        <taxon>Lactobacillales</taxon>
        <taxon>Lactobacillaceae</taxon>
        <taxon>Ligilactobacillus</taxon>
    </lineage>
</organism>
<dbReference type="InterPro" id="IPR031704">
    <property type="entry name" value="Glyco_hydro_36_N"/>
</dbReference>
<comment type="caution">
    <text evidence="2">The sequence shown here is derived from an EMBL/GenBank/DDBJ whole genome shotgun (WGS) entry which is preliminary data.</text>
</comment>
<evidence type="ECO:0000313" key="2">
    <source>
        <dbReference type="EMBL" id="MSE05988.1"/>
    </source>
</evidence>
<sequence>MPITYNEQSREFHLYNNKISYLIKILANEQLGQLYFGKRIPNRENHDYLVENTYRPVTSYVFDDDYSFSLGNVKQEYPAYGTTDQRRPALDIKQPNG</sequence>
<dbReference type="Pfam" id="PF16875">
    <property type="entry name" value="Glyco_hydro_36N"/>
    <property type="match status" value="1"/>
</dbReference>
<evidence type="ECO:0000259" key="1">
    <source>
        <dbReference type="Pfam" id="PF16875"/>
    </source>
</evidence>
<proteinExistence type="predicted"/>
<feature type="domain" description="Glycosyl hydrolase family 36 N-terminal" evidence="1">
    <location>
        <begin position="30"/>
        <end position="97"/>
    </location>
</feature>
<protein>
    <submittedName>
        <fullName evidence="2">Alpha-galactosidase</fullName>
    </submittedName>
</protein>
<accession>A0A6A8LQ69</accession>
<evidence type="ECO:0000313" key="3">
    <source>
        <dbReference type="Proteomes" id="UP000437575"/>
    </source>
</evidence>
<gene>
    <name evidence="2" type="ORF">GKC34_09310</name>
</gene>